<dbReference type="Pfam" id="PF09586">
    <property type="entry name" value="YfhO"/>
    <property type="match status" value="1"/>
</dbReference>
<feature type="transmembrane region" description="Helical" evidence="1">
    <location>
        <begin position="318"/>
        <end position="336"/>
    </location>
</feature>
<dbReference type="PANTHER" id="PTHR38454">
    <property type="entry name" value="INTEGRAL MEMBRANE PROTEIN-RELATED"/>
    <property type="match status" value="1"/>
</dbReference>
<feature type="transmembrane region" description="Helical" evidence="1">
    <location>
        <begin position="830"/>
        <end position="848"/>
    </location>
</feature>
<reference evidence="3" key="1">
    <citation type="submission" date="2015-01" db="EMBL/GenBank/DDBJ databases">
        <authorList>
            <person name="Andreevskaya M."/>
        </authorList>
    </citation>
    <scope>NUCLEOTIDE SEQUENCE [LARGE SCALE GENOMIC DNA]</scope>
    <source>
        <strain evidence="3">MKFS47</strain>
    </source>
</reference>
<organism evidence="2 3">
    <name type="scientific">Pseudolactococcus piscium MKFS47</name>
    <dbReference type="NCBI Taxonomy" id="297352"/>
    <lineage>
        <taxon>Bacteria</taxon>
        <taxon>Bacillati</taxon>
        <taxon>Bacillota</taxon>
        <taxon>Bacilli</taxon>
        <taxon>Lactobacillales</taxon>
        <taxon>Streptococcaceae</taxon>
        <taxon>Pseudolactococcus</taxon>
    </lineage>
</organism>
<sequence>MRLFIKKNKIALISSFLLPLGIMAISFAILGIYWGSSKTVLAGDAYHQYVSFHSLFSSILHTGSGFLYTFTSGLGLNFLSFSSYYLGSFLMPLTYFFNASNMPDGLYLMTLLKFGFIGMSAFIAFKRMYQTLSNWLLVCLATAYALMSFIVNQSEIIMWLDVFIWLPLIICGLHELMDKGSRKLYFITLTILFIQNYYFGFMMALFLIGYFFARLTFDGWSTRKLLDFCLTSSLSGMASLVMILPMYLDLKSNGESFTKITSLFTEKSWYFDLFAKNFVASYDTTQYGAVPTIYIGLFTLILACLFFTIHSIRLRTKLAYLTLIAFITASFYLRALDLFWQGMHTPNMFLHRYSFVFSLLIIILAAETLTRLSAIRVRYISLIFIVLGLGFLATIISQHYAYVQFINIALTALFAVAYFVLLISHQKKWLLPRQFYIFIAIFMIAELGINSYYQLNGISEEWHYAARQNYDTNTKKIQPAAKAIAADKDFYRMDQTAPDTANDGMKYNFKSLSQFSSVRNRKSSATLDLLGFKSTGTNLNLRYPLNTILMDAIFNIRYNLNASEPDKFGFQHLKPDVQNLTENAYALPPAVFVKNGYSDVVFSKNQIIANQTKFVNALSGNKSTFFSQFYVDNETTTAKITGYDGRVTLTKKGTDDLSVHYSVTTPAGGQNYLKFANVSYQNKDAEYVKASVNGKISYIHTDDTGSLLNLGYFEQPTKVDIILTFPENKYVNFDTTEFWSLHTQAFTSVIHQLKENKVSVNAIKNGLSATVAAKSKGDLFFTIPYDKGWSAKVDGKVVPVKQAQTGFMTVPLSEGSHTVQLRFIPQGLKIGIVCFLSAIGIFIVYDLWLTRQTKKDILAND</sequence>
<keyword evidence="1" id="KW-0472">Membrane</keyword>
<accession>A0A0D6DYF8</accession>
<feature type="transmembrane region" description="Helical" evidence="1">
    <location>
        <begin position="377"/>
        <end position="396"/>
    </location>
</feature>
<feature type="transmembrane region" description="Helical" evidence="1">
    <location>
        <begin position="12"/>
        <end position="34"/>
    </location>
</feature>
<feature type="transmembrane region" description="Helical" evidence="1">
    <location>
        <begin position="348"/>
        <end position="365"/>
    </location>
</feature>
<dbReference type="AlphaFoldDB" id="A0A0D6DYF8"/>
<feature type="transmembrane region" description="Helical" evidence="1">
    <location>
        <begin position="106"/>
        <end position="125"/>
    </location>
</feature>
<keyword evidence="1" id="KW-1133">Transmembrane helix</keyword>
<name>A0A0D6DYF8_9LACT</name>
<feature type="transmembrane region" description="Helical" evidence="1">
    <location>
        <begin position="435"/>
        <end position="453"/>
    </location>
</feature>
<dbReference type="InterPro" id="IPR018580">
    <property type="entry name" value="Uncharacterised_YfhO"/>
</dbReference>
<dbReference type="KEGG" id="lpk:LACPI_1585"/>
<dbReference type="Proteomes" id="UP000033166">
    <property type="component" value="Chromosome I"/>
</dbReference>
<feature type="transmembrane region" description="Helical" evidence="1">
    <location>
        <begin position="293"/>
        <end position="311"/>
    </location>
</feature>
<protein>
    <submittedName>
        <fullName evidence="2">YfhO-like bacterial membrane protein</fullName>
    </submittedName>
</protein>
<evidence type="ECO:0000256" key="1">
    <source>
        <dbReference type="SAM" id="Phobius"/>
    </source>
</evidence>
<evidence type="ECO:0000313" key="3">
    <source>
        <dbReference type="Proteomes" id="UP000033166"/>
    </source>
</evidence>
<feature type="transmembrane region" description="Helical" evidence="1">
    <location>
        <begin position="132"/>
        <end position="150"/>
    </location>
</feature>
<feature type="transmembrane region" description="Helical" evidence="1">
    <location>
        <begin position="82"/>
        <end position="100"/>
    </location>
</feature>
<dbReference type="PANTHER" id="PTHR38454:SF1">
    <property type="entry name" value="INTEGRAL MEMBRANE PROTEIN"/>
    <property type="match status" value="1"/>
</dbReference>
<evidence type="ECO:0000313" key="2">
    <source>
        <dbReference type="EMBL" id="CEN28785.1"/>
    </source>
</evidence>
<dbReference type="STRING" id="1364.LP2241_40022"/>
<feature type="transmembrane region" description="Helical" evidence="1">
    <location>
        <begin position="225"/>
        <end position="248"/>
    </location>
</feature>
<feature type="transmembrane region" description="Helical" evidence="1">
    <location>
        <begin position="402"/>
        <end position="423"/>
    </location>
</feature>
<dbReference type="EMBL" id="LN774769">
    <property type="protein sequence ID" value="CEN28785.1"/>
    <property type="molecule type" value="Genomic_DNA"/>
</dbReference>
<dbReference type="RefSeq" id="WP_047916620.1">
    <property type="nucleotide sequence ID" value="NZ_LN774769.1"/>
</dbReference>
<feature type="transmembrane region" description="Helical" evidence="1">
    <location>
        <begin position="46"/>
        <end position="70"/>
    </location>
</feature>
<proteinExistence type="predicted"/>
<keyword evidence="1" id="KW-0812">Transmembrane</keyword>
<dbReference type="HOGENOM" id="CLU_008413_3_1_9"/>
<feature type="transmembrane region" description="Helical" evidence="1">
    <location>
        <begin position="184"/>
        <end position="213"/>
    </location>
</feature>
<gene>
    <name evidence="2" type="ORF">LACPI_1585</name>
</gene>